<comment type="caution">
    <text evidence="2">The sequence shown here is derived from an EMBL/GenBank/DDBJ whole genome shotgun (WGS) entry which is preliminary data.</text>
</comment>
<protein>
    <submittedName>
        <fullName evidence="2">Uncharacterized protein</fullName>
    </submittedName>
</protein>
<evidence type="ECO:0000313" key="2">
    <source>
        <dbReference type="EMBL" id="EHP92637.1"/>
    </source>
</evidence>
<proteinExistence type="predicted"/>
<keyword evidence="1" id="KW-0732">Signal</keyword>
<name>H1KIM9_METEX</name>
<dbReference type="EMBL" id="AGJK01000055">
    <property type="protein sequence ID" value="EHP92637.1"/>
    <property type="molecule type" value="Genomic_DNA"/>
</dbReference>
<accession>H1KIM9</accession>
<dbReference type="AlphaFoldDB" id="H1KIM9"/>
<feature type="signal peptide" evidence="1">
    <location>
        <begin position="1"/>
        <end position="19"/>
    </location>
</feature>
<evidence type="ECO:0000313" key="3">
    <source>
        <dbReference type="Proteomes" id="UP000004382"/>
    </source>
</evidence>
<dbReference type="PATRIC" id="fig|882800.3.peg.2439"/>
<evidence type="ECO:0000256" key="1">
    <source>
        <dbReference type="SAM" id="SignalP"/>
    </source>
</evidence>
<sequence length="491" mass="54460">MKTAAAPRLLNAVFPQAIAVAAGVATVIEDDRAAAWLARRLPQAMPPSGELLAMTPWPLSEELGGLGTAPRLPAVEGRAWLDDAQEWAERSAHALLAASRAGDSVIHQELTLPRHFGTVRDWLAALPETDPRMLDKLPRVTWDQAVEHARAYHERLKRSRLRIAGDEGTVDPVPSVAGHRWLHLVTPEALDAESAAMGHCVGDGGYDHLTWERGRDGLPERSRCARDAAAGIWSLRDRDGRSVLTAEVHSAGYVAQIQRRFNETPQPEDTPHVLVLLDRLRAAMPDLDDPDWIVRDERDGSRHDLHCMPDGIHLKGPISPLNPCDWRRLPTAMRIEGHVVLRGAYQGVLDLDMGLHVVGRLLVRGGLRLTGELVVEGDLDLRAADVKEAPQSARVTGKVLTESEPFSICEPFSIWTDICMKSVGDIVDRMGMTWRDLAADFSEGVRERVRAGVTYEQVEIRRTPEPAVPRYLQGAPHYRQIEHRGGRRPLR</sequence>
<dbReference type="Proteomes" id="UP000004382">
    <property type="component" value="Unassembled WGS sequence"/>
</dbReference>
<organism evidence="2 3">
    <name type="scientific">Methylorubrum extorquens DSM 13060</name>
    <dbReference type="NCBI Taxonomy" id="882800"/>
    <lineage>
        <taxon>Bacteria</taxon>
        <taxon>Pseudomonadati</taxon>
        <taxon>Pseudomonadota</taxon>
        <taxon>Alphaproteobacteria</taxon>
        <taxon>Hyphomicrobiales</taxon>
        <taxon>Methylobacteriaceae</taxon>
        <taxon>Methylorubrum</taxon>
    </lineage>
</organism>
<gene>
    <name evidence="2" type="ORF">MetexDRAFT_2491</name>
</gene>
<feature type="chain" id="PRO_5003551433" evidence="1">
    <location>
        <begin position="20"/>
        <end position="491"/>
    </location>
</feature>
<dbReference type="RefSeq" id="WP_003600005.1">
    <property type="nucleotide sequence ID" value="NZ_AGJK01000055.1"/>
</dbReference>
<reference evidence="2 3" key="1">
    <citation type="submission" date="2011-09" db="EMBL/GenBank/DDBJ databases">
        <title>The draft genome of Methylobacterium extorquens DSM 13060.</title>
        <authorList>
            <consortium name="US DOE Joint Genome Institute (JGI-PGF)"/>
            <person name="Lucas S."/>
            <person name="Han J."/>
            <person name="Lapidus A."/>
            <person name="Cheng J.-F."/>
            <person name="Goodwin L."/>
            <person name="Pitluck S."/>
            <person name="Peters L."/>
            <person name="Land M.L."/>
            <person name="Hauser L."/>
            <person name="Koskimaki J."/>
            <person name="Halonen O."/>
            <person name="Pirttila A."/>
            <person name="Frank C."/>
            <person name="Woyke T.J."/>
        </authorList>
    </citation>
    <scope>NUCLEOTIDE SEQUENCE [LARGE SCALE GENOMIC DNA]</scope>
    <source>
        <strain evidence="2 3">DSM 13060</strain>
    </source>
</reference>